<evidence type="ECO:0000259" key="7">
    <source>
        <dbReference type="PROSITE" id="PS50113"/>
    </source>
</evidence>
<dbReference type="InterPro" id="IPR004358">
    <property type="entry name" value="Sig_transdc_His_kin-like_C"/>
</dbReference>
<sequence length="671" mass="76712">MNLETDALRKRIELLEATLDRARLGQTGAGDTLADLQEMEGRFQAIADTAPVMIWLSGPDKLCYFFNKGWLDFTGRSMEQEMGNGWAEGVHPDDLERCLAIYTSHFEERKEFSMDYRLRRHDGEYRWISDRGVPRYTSTGVFTGYVGGCMDIHDQITFSEQLEKKVEERTQQLRRSEQFLQSILNTAGNSIASYEAIRNPDGKIMDFRIAYSNEDTFTYGTTHITGRTCREVFPGIFRNGVFEKLVKCIETGRPDNYQFDVRKDGEVHWFEASIEKLEDSVTVTARNISEELKSDLRLKDLNRQLAIQNSIFKHSEENASIGSYAWNVATNELECSDNLYRLIGYLPQEFTPSFEQFLSFLHPDDRHQAIRDGIRAYETKVVVQNTYRVITKNGDIRHFRLSGNFIKEGDNHLMIGALQDVTKDVELSDALHKKNLELRRNNEELASFSYVASHDLQEPLRKIRAFSSRIMEKESEHFSENTRDYFGRIIAASARMQKLIEALLSYSGTSGVNFKFAETDLNSIVDEVKSDLEELILEKGAVVEVQKLPVLPVIPVQFHQLMQNLIGNGIKYSSPDRKPLVQITSTVTENEQGPFCRISVIDNGIGFDQRYENRIFDLFQRLHGKNEYEGTGIGLAICKKIVQNHHGYITAEGAPGMGSAFHVFIPTRIAQ</sequence>
<dbReference type="InterPro" id="IPR003594">
    <property type="entry name" value="HATPase_dom"/>
</dbReference>
<keyword evidence="5" id="KW-0418">Kinase</keyword>
<name>A0AAU8FGI1_9BACT</name>
<dbReference type="PANTHER" id="PTHR43304:SF1">
    <property type="entry name" value="PAC DOMAIN-CONTAINING PROTEIN"/>
    <property type="match status" value="1"/>
</dbReference>
<dbReference type="SMART" id="SM00086">
    <property type="entry name" value="PAC"/>
    <property type="match status" value="2"/>
</dbReference>
<dbReference type="Pfam" id="PF13426">
    <property type="entry name" value="PAS_9"/>
    <property type="match status" value="1"/>
</dbReference>
<evidence type="ECO:0000256" key="2">
    <source>
        <dbReference type="ARBA" id="ARBA00012438"/>
    </source>
</evidence>
<dbReference type="CDD" id="cd00082">
    <property type="entry name" value="HisKA"/>
    <property type="match status" value="1"/>
</dbReference>
<dbReference type="InterPro" id="IPR013655">
    <property type="entry name" value="PAS_fold_3"/>
</dbReference>
<dbReference type="CDD" id="cd00130">
    <property type="entry name" value="PAS"/>
    <property type="match status" value="2"/>
</dbReference>
<dbReference type="Pfam" id="PF02518">
    <property type="entry name" value="HATPase_c"/>
    <property type="match status" value="1"/>
</dbReference>
<dbReference type="InterPro" id="IPR052162">
    <property type="entry name" value="Sensor_kinase/Photoreceptor"/>
</dbReference>
<dbReference type="SUPFAM" id="SSF55785">
    <property type="entry name" value="PYP-like sensor domain (PAS domain)"/>
    <property type="match status" value="3"/>
</dbReference>
<dbReference type="RefSeq" id="WP_353718124.1">
    <property type="nucleotide sequence ID" value="NZ_CP159289.1"/>
</dbReference>
<dbReference type="EC" id="2.7.13.3" evidence="2"/>
<dbReference type="InterPro" id="IPR001610">
    <property type="entry name" value="PAC"/>
</dbReference>
<keyword evidence="4" id="KW-0808">Transferase</keyword>
<dbReference type="InterPro" id="IPR035965">
    <property type="entry name" value="PAS-like_dom_sf"/>
</dbReference>
<dbReference type="AlphaFoldDB" id="A0AAU8FGI1"/>
<accession>A0AAU8FGI1</accession>
<keyword evidence="3" id="KW-0597">Phosphoprotein</keyword>
<dbReference type="SUPFAM" id="SSF47384">
    <property type="entry name" value="Homodimeric domain of signal transducing histidine kinase"/>
    <property type="match status" value="1"/>
</dbReference>
<gene>
    <name evidence="8" type="ORF">ABV298_20995</name>
</gene>
<dbReference type="Gene3D" id="1.10.287.130">
    <property type="match status" value="1"/>
</dbReference>
<dbReference type="InterPro" id="IPR036097">
    <property type="entry name" value="HisK_dim/P_sf"/>
</dbReference>
<dbReference type="InterPro" id="IPR005467">
    <property type="entry name" value="His_kinase_dom"/>
</dbReference>
<evidence type="ECO:0000256" key="3">
    <source>
        <dbReference type="ARBA" id="ARBA00022553"/>
    </source>
</evidence>
<dbReference type="FunFam" id="3.30.450.20:FF:000099">
    <property type="entry name" value="Sensory box sensor histidine kinase"/>
    <property type="match status" value="1"/>
</dbReference>
<evidence type="ECO:0000259" key="6">
    <source>
        <dbReference type="PROSITE" id="PS50109"/>
    </source>
</evidence>
<dbReference type="Pfam" id="PF08447">
    <property type="entry name" value="PAS_3"/>
    <property type="match status" value="2"/>
</dbReference>
<dbReference type="Gene3D" id="3.30.565.10">
    <property type="entry name" value="Histidine kinase-like ATPase, C-terminal domain"/>
    <property type="match status" value="1"/>
</dbReference>
<dbReference type="GO" id="GO:0000155">
    <property type="term" value="F:phosphorelay sensor kinase activity"/>
    <property type="evidence" value="ECO:0007669"/>
    <property type="project" value="InterPro"/>
</dbReference>
<protein>
    <recommendedName>
        <fullName evidence="2">histidine kinase</fullName>
        <ecNumber evidence="2">2.7.13.3</ecNumber>
    </recommendedName>
</protein>
<dbReference type="SUPFAM" id="SSF55874">
    <property type="entry name" value="ATPase domain of HSP90 chaperone/DNA topoisomerase II/histidine kinase"/>
    <property type="match status" value="1"/>
</dbReference>
<dbReference type="InterPro" id="IPR000014">
    <property type="entry name" value="PAS"/>
</dbReference>
<dbReference type="PANTHER" id="PTHR43304">
    <property type="entry name" value="PHYTOCHROME-LIKE PROTEIN CPH1"/>
    <property type="match status" value="1"/>
</dbReference>
<evidence type="ECO:0000313" key="8">
    <source>
        <dbReference type="EMBL" id="XCH22797.1"/>
    </source>
</evidence>
<comment type="catalytic activity">
    <reaction evidence="1">
        <text>ATP + protein L-histidine = ADP + protein N-phospho-L-histidine.</text>
        <dbReference type="EC" id="2.7.13.3"/>
    </reaction>
</comment>
<dbReference type="InterPro" id="IPR000700">
    <property type="entry name" value="PAS-assoc_C"/>
</dbReference>
<dbReference type="SMART" id="SM00387">
    <property type="entry name" value="HATPase_c"/>
    <property type="match status" value="1"/>
</dbReference>
<dbReference type="InterPro" id="IPR003661">
    <property type="entry name" value="HisK_dim/P_dom"/>
</dbReference>
<proteinExistence type="predicted"/>
<evidence type="ECO:0000256" key="4">
    <source>
        <dbReference type="ARBA" id="ARBA00022679"/>
    </source>
</evidence>
<dbReference type="PRINTS" id="PR00344">
    <property type="entry name" value="BCTRLSENSOR"/>
</dbReference>
<dbReference type="Gene3D" id="3.30.450.20">
    <property type="entry name" value="PAS domain"/>
    <property type="match status" value="3"/>
</dbReference>
<dbReference type="Pfam" id="PF00512">
    <property type="entry name" value="HisKA"/>
    <property type="match status" value="1"/>
</dbReference>
<dbReference type="SMART" id="SM00388">
    <property type="entry name" value="HisKA"/>
    <property type="match status" value="1"/>
</dbReference>
<evidence type="ECO:0000256" key="5">
    <source>
        <dbReference type="ARBA" id="ARBA00022777"/>
    </source>
</evidence>
<dbReference type="PROSITE" id="PS50109">
    <property type="entry name" value="HIS_KIN"/>
    <property type="match status" value="1"/>
</dbReference>
<dbReference type="SMART" id="SM00091">
    <property type="entry name" value="PAS"/>
    <property type="match status" value="2"/>
</dbReference>
<dbReference type="EMBL" id="CP159289">
    <property type="protein sequence ID" value="XCH22797.1"/>
    <property type="molecule type" value="Genomic_DNA"/>
</dbReference>
<dbReference type="NCBIfam" id="TIGR00229">
    <property type="entry name" value="sensory_box"/>
    <property type="match status" value="3"/>
</dbReference>
<dbReference type="InterPro" id="IPR036890">
    <property type="entry name" value="HATPase_C_sf"/>
</dbReference>
<dbReference type="PROSITE" id="PS50113">
    <property type="entry name" value="PAC"/>
    <property type="match status" value="1"/>
</dbReference>
<evidence type="ECO:0000256" key="1">
    <source>
        <dbReference type="ARBA" id="ARBA00000085"/>
    </source>
</evidence>
<reference evidence="8" key="1">
    <citation type="submission" date="2024-06" db="EMBL/GenBank/DDBJ databases">
        <title>Sequencing and assembly of the genome of Dyadobacter sp. strain 676, a symbiont of Cyamopsis tetragonoloba.</title>
        <authorList>
            <person name="Guro P."/>
            <person name="Sazanova A."/>
            <person name="Kuznetsova I."/>
            <person name="Belimov A."/>
            <person name="Safronova V."/>
        </authorList>
    </citation>
    <scope>NUCLEOTIDE SEQUENCE</scope>
    <source>
        <strain evidence="8">676</strain>
    </source>
</reference>
<feature type="domain" description="PAC" evidence="7">
    <location>
        <begin position="112"/>
        <end position="164"/>
    </location>
</feature>
<feature type="domain" description="Histidine kinase" evidence="6">
    <location>
        <begin position="451"/>
        <end position="669"/>
    </location>
</feature>
<organism evidence="8">
    <name type="scientific">Dyadobacter sp. 676</name>
    <dbReference type="NCBI Taxonomy" id="3088362"/>
    <lineage>
        <taxon>Bacteria</taxon>
        <taxon>Pseudomonadati</taxon>
        <taxon>Bacteroidota</taxon>
        <taxon>Cytophagia</taxon>
        <taxon>Cytophagales</taxon>
        <taxon>Spirosomataceae</taxon>
        <taxon>Dyadobacter</taxon>
    </lineage>
</organism>